<accession>A0A2R4WI21</accession>
<keyword evidence="3" id="KW-1185">Reference proteome</keyword>
<evidence type="ECO:0000256" key="1">
    <source>
        <dbReference type="SAM" id="MobiDB-lite"/>
    </source>
</evidence>
<reference evidence="2 3" key="1">
    <citation type="submission" date="2018-04" db="EMBL/GenBank/DDBJ databases">
        <title>Methylobacterium sp. PR1016A genome.</title>
        <authorList>
            <person name="Park W."/>
        </authorList>
    </citation>
    <scope>NUCLEOTIDE SEQUENCE [LARGE SCALE GENOMIC DNA]</scope>
    <source>
        <strain evidence="2 3">PR1016A</strain>
    </source>
</reference>
<dbReference type="AlphaFoldDB" id="A0A2R4WI21"/>
<dbReference type="EMBL" id="CP028843">
    <property type="protein sequence ID" value="AWB21191.1"/>
    <property type="molecule type" value="Genomic_DNA"/>
</dbReference>
<organism evidence="2 3">
    <name type="scientific">Methylobacterium currus</name>
    <dbReference type="NCBI Taxonomy" id="2051553"/>
    <lineage>
        <taxon>Bacteria</taxon>
        <taxon>Pseudomonadati</taxon>
        <taxon>Pseudomonadota</taxon>
        <taxon>Alphaproteobacteria</taxon>
        <taxon>Hyphomicrobiales</taxon>
        <taxon>Methylobacteriaceae</taxon>
        <taxon>Methylobacterium</taxon>
    </lineage>
</organism>
<dbReference type="Proteomes" id="UP000244755">
    <property type="component" value="Chromosome 1"/>
</dbReference>
<protein>
    <submittedName>
        <fullName evidence="2">Uncharacterized protein</fullName>
    </submittedName>
</protein>
<dbReference type="OrthoDB" id="59584at119045"/>
<proteinExistence type="predicted"/>
<feature type="compositionally biased region" description="Basic and acidic residues" evidence="1">
    <location>
        <begin position="112"/>
        <end position="128"/>
    </location>
</feature>
<name>A0A2R4WI21_9HYPH</name>
<sequence length="140" mass="15051">MSGENQRTPLVAAKLASAVAAALQPPVNATEQELRVAKAVCEADSHAWPDDSYNGRAQIRAFLKLARAALSAARVAELEAENARLRIALHDAIRRPLGVTPDSAVEFYSPRMADEAEARRPRLSDRPRPTAPVSTAGEEA</sequence>
<evidence type="ECO:0000313" key="3">
    <source>
        <dbReference type="Proteomes" id="UP000244755"/>
    </source>
</evidence>
<evidence type="ECO:0000313" key="2">
    <source>
        <dbReference type="EMBL" id="AWB21191.1"/>
    </source>
</evidence>
<gene>
    <name evidence="2" type="ORF">DA075_09930</name>
</gene>
<dbReference type="KEGG" id="mee:DA075_09930"/>
<dbReference type="RefSeq" id="WP_099953067.1">
    <property type="nucleotide sequence ID" value="NZ_CP028843.1"/>
</dbReference>
<feature type="region of interest" description="Disordered" evidence="1">
    <location>
        <begin position="109"/>
        <end position="140"/>
    </location>
</feature>